<dbReference type="InParanoid" id="A0A0H2R8D6"/>
<reference evidence="2 3" key="1">
    <citation type="submission" date="2015-04" db="EMBL/GenBank/DDBJ databases">
        <title>Complete genome sequence of Schizopora paradoxa KUC8140, a cosmopolitan wood degrader in East Asia.</title>
        <authorList>
            <consortium name="DOE Joint Genome Institute"/>
            <person name="Min B."/>
            <person name="Park H."/>
            <person name="Jang Y."/>
            <person name="Kim J.-J."/>
            <person name="Kim K.H."/>
            <person name="Pangilinan J."/>
            <person name="Lipzen A."/>
            <person name="Riley R."/>
            <person name="Grigoriev I.V."/>
            <person name="Spatafora J.W."/>
            <person name="Choi I.-G."/>
        </authorList>
    </citation>
    <scope>NUCLEOTIDE SEQUENCE [LARGE SCALE GENOMIC DNA]</scope>
    <source>
        <strain evidence="2 3">KUC8140</strain>
    </source>
</reference>
<proteinExistence type="predicted"/>
<feature type="compositionally biased region" description="Low complexity" evidence="1">
    <location>
        <begin position="29"/>
        <end position="41"/>
    </location>
</feature>
<name>A0A0H2R8D6_9AGAM</name>
<protein>
    <submittedName>
        <fullName evidence="2">Uncharacterized protein</fullName>
    </submittedName>
</protein>
<dbReference type="Proteomes" id="UP000053477">
    <property type="component" value="Unassembled WGS sequence"/>
</dbReference>
<evidence type="ECO:0000313" key="2">
    <source>
        <dbReference type="EMBL" id="KLO05788.1"/>
    </source>
</evidence>
<evidence type="ECO:0000256" key="1">
    <source>
        <dbReference type="SAM" id="MobiDB-lite"/>
    </source>
</evidence>
<gene>
    <name evidence="2" type="ORF">SCHPADRAFT_895984</name>
</gene>
<organism evidence="2 3">
    <name type="scientific">Schizopora paradoxa</name>
    <dbReference type="NCBI Taxonomy" id="27342"/>
    <lineage>
        <taxon>Eukaryota</taxon>
        <taxon>Fungi</taxon>
        <taxon>Dikarya</taxon>
        <taxon>Basidiomycota</taxon>
        <taxon>Agaricomycotina</taxon>
        <taxon>Agaricomycetes</taxon>
        <taxon>Hymenochaetales</taxon>
        <taxon>Schizoporaceae</taxon>
        <taxon>Schizopora</taxon>
    </lineage>
</organism>
<feature type="region of interest" description="Disordered" evidence="1">
    <location>
        <begin position="1"/>
        <end position="93"/>
    </location>
</feature>
<dbReference type="AlphaFoldDB" id="A0A0H2R8D6"/>
<sequence>SAASWSSTDSQSQAQPELPSGQQPTGVHRPPSASSAATRSTSPPPARHRRQQQQQRVDDAERTDAPTVAGPGPRAQQRRRHRRRRRRRAPHLAVRLSEVGSVVSVTSTSFSSVERDGSVGTSARQCLKIPSRQPNWRPPSTSRLVTQSRLTLCGFLRSRIGVSRTGIYRKFLAEGWLSLKFSWFSRGICVSSTRSA</sequence>
<keyword evidence="3" id="KW-1185">Reference proteome</keyword>
<accession>A0A0H2R8D6</accession>
<dbReference type="EMBL" id="KQ086267">
    <property type="protein sequence ID" value="KLO05788.1"/>
    <property type="molecule type" value="Genomic_DNA"/>
</dbReference>
<evidence type="ECO:0000313" key="3">
    <source>
        <dbReference type="Proteomes" id="UP000053477"/>
    </source>
</evidence>
<feature type="compositionally biased region" description="Basic residues" evidence="1">
    <location>
        <begin position="76"/>
        <end position="90"/>
    </location>
</feature>
<feature type="non-terminal residue" evidence="2">
    <location>
        <position position="1"/>
    </location>
</feature>
<feature type="compositionally biased region" description="Low complexity" evidence="1">
    <location>
        <begin position="1"/>
        <end position="15"/>
    </location>
</feature>